<evidence type="ECO:0000313" key="12">
    <source>
        <dbReference type="Proteomes" id="UP000324632"/>
    </source>
</evidence>
<keyword evidence="6" id="KW-0372">Hormone</keyword>
<dbReference type="GO" id="GO:0005737">
    <property type="term" value="C:cytoplasm"/>
    <property type="evidence" value="ECO:0007669"/>
    <property type="project" value="TreeGrafter"/>
</dbReference>
<dbReference type="GO" id="GO:0031762">
    <property type="term" value="F:follicle-stimulating hormone receptor binding"/>
    <property type="evidence" value="ECO:0007669"/>
    <property type="project" value="UniProtKB-ARBA"/>
</dbReference>
<keyword evidence="12" id="KW-1185">Reference proteome</keyword>
<keyword evidence="8" id="KW-0325">Glycoprotein</keyword>
<dbReference type="CDD" id="cd00069">
    <property type="entry name" value="GHB_like"/>
    <property type="match status" value="1"/>
</dbReference>
<keyword evidence="9" id="KW-0732">Signal</keyword>
<dbReference type="Proteomes" id="UP000324632">
    <property type="component" value="Chromosome 20"/>
</dbReference>
<gene>
    <name evidence="11" type="ORF">E1301_Tti002157</name>
</gene>
<evidence type="ECO:0000256" key="9">
    <source>
        <dbReference type="SAM" id="SignalP"/>
    </source>
</evidence>
<keyword evidence="5" id="KW-0964">Secreted</keyword>
<evidence type="ECO:0000256" key="2">
    <source>
        <dbReference type="ARBA" id="ARBA00004613"/>
    </source>
</evidence>
<comment type="caution">
    <text evidence="11">The sequence shown here is derived from an EMBL/GenBank/DDBJ whole genome shotgun (WGS) entry which is preliminary data.</text>
</comment>
<evidence type="ECO:0000259" key="10">
    <source>
        <dbReference type="Pfam" id="PF00007"/>
    </source>
</evidence>
<dbReference type="GO" id="GO:0010628">
    <property type="term" value="P:positive regulation of gene expression"/>
    <property type="evidence" value="ECO:0007669"/>
    <property type="project" value="UniProtKB-ARBA"/>
</dbReference>
<name>A0A5A9NEG8_9TELE</name>
<protein>
    <submittedName>
        <fullName evidence="11">Thyrotropin subunit beta</fullName>
    </submittedName>
</protein>
<evidence type="ECO:0000256" key="5">
    <source>
        <dbReference type="ARBA" id="ARBA00022525"/>
    </source>
</evidence>
<sequence length="131" mass="14809">MGILFCVLLILLGGDVIMACSLENYTLYVDRHECGHCMAINTTICSGMCFTQDTNMPGFVGKRFLIQKGCMHRSLVYRAARMPGCPLHIDPVFFYPTARRCRCMKCNTAKNECVHKPKRMPNKCSEHLLAV</sequence>
<comment type="function">
    <text evidence="1">Involved in gametogenesis and steroidogenesis.</text>
</comment>
<organism evidence="11 12">
    <name type="scientific">Triplophysa tibetana</name>
    <dbReference type="NCBI Taxonomy" id="1572043"/>
    <lineage>
        <taxon>Eukaryota</taxon>
        <taxon>Metazoa</taxon>
        <taxon>Chordata</taxon>
        <taxon>Craniata</taxon>
        <taxon>Vertebrata</taxon>
        <taxon>Euteleostomi</taxon>
        <taxon>Actinopterygii</taxon>
        <taxon>Neopterygii</taxon>
        <taxon>Teleostei</taxon>
        <taxon>Ostariophysi</taxon>
        <taxon>Cypriniformes</taxon>
        <taxon>Nemacheilidae</taxon>
        <taxon>Triplophysa</taxon>
    </lineage>
</organism>
<dbReference type="InterPro" id="IPR029034">
    <property type="entry name" value="Cystine-knot_cytokine"/>
</dbReference>
<evidence type="ECO:0000256" key="3">
    <source>
        <dbReference type="ARBA" id="ARBA00006552"/>
    </source>
</evidence>
<comment type="subcellular location">
    <subcellularLocation>
        <location evidence="2">Secreted</location>
    </subcellularLocation>
</comment>
<reference evidence="11 12" key="1">
    <citation type="journal article" date="2019" name="Mol. Ecol. Resour.">
        <title>Chromosome-level genome assembly of Triplophysa tibetana, a fish adapted to the harsh high-altitude environment of the Tibetan Plateau.</title>
        <authorList>
            <person name="Yang X."/>
            <person name="Liu H."/>
            <person name="Ma Z."/>
            <person name="Zou Y."/>
            <person name="Zou M."/>
            <person name="Mao Y."/>
            <person name="Li X."/>
            <person name="Wang H."/>
            <person name="Chen T."/>
            <person name="Wang W."/>
            <person name="Yang R."/>
        </authorList>
    </citation>
    <scope>NUCLEOTIDE SEQUENCE [LARGE SCALE GENOMIC DNA]</scope>
    <source>
        <strain evidence="11">TTIB1903HZAU</strain>
        <tissue evidence="11">Muscle</tissue>
    </source>
</reference>
<evidence type="ECO:0000256" key="4">
    <source>
        <dbReference type="ARBA" id="ARBA00011870"/>
    </source>
</evidence>
<dbReference type="PANTHER" id="PTHR11515">
    <property type="entry name" value="GLYCOPROTEIN HORMONE BETA CHAIN"/>
    <property type="match status" value="1"/>
</dbReference>
<evidence type="ECO:0000256" key="6">
    <source>
        <dbReference type="ARBA" id="ARBA00022702"/>
    </source>
</evidence>
<dbReference type="GO" id="GO:0005179">
    <property type="term" value="F:hormone activity"/>
    <property type="evidence" value="ECO:0007669"/>
    <property type="project" value="UniProtKB-KW"/>
</dbReference>
<evidence type="ECO:0000313" key="11">
    <source>
        <dbReference type="EMBL" id="KAA0706837.1"/>
    </source>
</evidence>
<dbReference type="InterPro" id="IPR006208">
    <property type="entry name" value="Glyco_hormone_CN"/>
</dbReference>
<comment type="similarity">
    <text evidence="3">Belongs to the glycoprotein hormones subunit beta family.</text>
</comment>
<dbReference type="GO" id="GO:2000836">
    <property type="term" value="P:positive regulation of androgen secretion"/>
    <property type="evidence" value="ECO:0007669"/>
    <property type="project" value="UniProtKB-ARBA"/>
</dbReference>
<comment type="subunit">
    <text evidence="4">Heterodimer of an alpha and a beta chain.</text>
</comment>
<dbReference type="GO" id="GO:0007186">
    <property type="term" value="P:G protein-coupled receptor signaling pathway"/>
    <property type="evidence" value="ECO:0007669"/>
    <property type="project" value="TreeGrafter"/>
</dbReference>
<proteinExistence type="inferred from homology"/>
<dbReference type="InterPro" id="IPR001545">
    <property type="entry name" value="Gonadotropin_bsu"/>
</dbReference>
<dbReference type="AlphaFoldDB" id="A0A5A9NEG8"/>
<dbReference type="SMART" id="SM00068">
    <property type="entry name" value="GHB"/>
    <property type="match status" value="1"/>
</dbReference>
<feature type="domain" description="Glycoprotein hormone subunit beta" evidence="10">
    <location>
        <begin position="19"/>
        <end position="120"/>
    </location>
</feature>
<dbReference type="Gene3D" id="2.10.90.10">
    <property type="entry name" value="Cystine-knot cytokines"/>
    <property type="match status" value="1"/>
</dbReference>
<dbReference type="Pfam" id="PF00007">
    <property type="entry name" value="Cys_knot"/>
    <property type="match status" value="1"/>
</dbReference>
<evidence type="ECO:0000256" key="8">
    <source>
        <dbReference type="ARBA" id="ARBA00023180"/>
    </source>
</evidence>
<keyword evidence="7" id="KW-1015">Disulfide bond</keyword>
<dbReference type="SUPFAM" id="SSF57501">
    <property type="entry name" value="Cystine-knot cytokines"/>
    <property type="match status" value="1"/>
</dbReference>
<dbReference type="GO" id="GO:0005615">
    <property type="term" value="C:extracellular space"/>
    <property type="evidence" value="ECO:0007669"/>
    <property type="project" value="TreeGrafter"/>
</dbReference>
<accession>A0A5A9NEG8</accession>
<evidence type="ECO:0000256" key="7">
    <source>
        <dbReference type="ARBA" id="ARBA00023157"/>
    </source>
</evidence>
<dbReference type="GO" id="GO:2000866">
    <property type="term" value="P:positive regulation of estradiol secretion"/>
    <property type="evidence" value="ECO:0007669"/>
    <property type="project" value="UniProtKB-ARBA"/>
</dbReference>
<dbReference type="EMBL" id="SOYY01000020">
    <property type="protein sequence ID" value="KAA0706837.1"/>
    <property type="molecule type" value="Genomic_DNA"/>
</dbReference>
<feature type="chain" id="PRO_5023010205" evidence="9">
    <location>
        <begin position="20"/>
        <end position="131"/>
    </location>
</feature>
<dbReference type="FunFam" id="2.10.90.10:FF:000007">
    <property type="entry name" value="Luteinizing hormone beta subunit"/>
    <property type="match status" value="1"/>
</dbReference>
<dbReference type="PANTHER" id="PTHR11515:SF29">
    <property type="entry name" value="THYROTROPIN SUBUNIT BETA-LIKE"/>
    <property type="match status" value="1"/>
</dbReference>
<evidence type="ECO:0000256" key="1">
    <source>
        <dbReference type="ARBA" id="ARBA00003920"/>
    </source>
</evidence>
<feature type="signal peptide" evidence="9">
    <location>
        <begin position="1"/>
        <end position="19"/>
    </location>
</feature>